<dbReference type="RefSeq" id="WP_158928739.1">
    <property type="nucleotide sequence ID" value="NZ_CP047020.1"/>
</dbReference>
<name>A0A6I6NIS8_9ACTN</name>
<keyword evidence="5" id="KW-1185">Reference proteome</keyword>
<dbReference type="InterPro" id="IPR036291">
    <property type="entry name" value="NAD(P)-bd_dom_sf"/>
</dbReference>
<evidence type="ECO:0000313" key="4">
    <source>
        <dbReference type="EMBL" id="QHA08885.1"/>
    </source>
</evidence>
<evidence type="ECO:0000256" key="3">
    <source>
        <dbReference type="ARBA" id="ARBA00071493"/>
    </source>
</evidence>
<dbReference type="KEGG" id="sbro:GQF42_41580"/>
<accession>A0A6I6NIS8</accession>
<protein>
    <recommendedName>
        <fullName evidence="3">Probable oxidoreductase</fullName>
    </recommendedName>
</protein>
<dbReference type="InterPro" id="IPR002347">
    <property type="entry name" value="SDR_fam"/>
</dbReference>
<dbReference type="AlphaFoldDB" id="A0A6I6NIS8"/>
<dbReference type="Gene3D" id="3.40.50.720">
    <property type="entry name" value="NAD(P)-binding Rossmann-like Domain"/>
    <property type="match status" value="1"/>
</dbReference>
<sequence>MSDTETPRTSGPTTTAAEVIDGVDLHGRRAVVTGAGSGIGVETARTLAAAGADVTLAVRNTEAGARVAAQLEERLPFGAGKLTVARLDLADRSTVAAFVAEWHGPLHILVGNAGVMALPELTRTSDGREMQFAVNHLGHFALAVGLRPALAAANGARIVSVSSIGHLFSPVVFDDLDYRFRPYDPWTSYGQSKTANVLFAVGAAERWADDGISANALMPGNIADTALARHVAPQAVTDFIASGELALPPQKTVPQGAATSVLLAASPTVEGITGRYFEDCAQAEPVTERAGAVAGVAPYALDRENAARLWAVSEALVGSHSTPRA</sequence>
<dbReference type="PANTHER" id="PTHR24320:SF148">
    <property type="entry name" value="NAD(P)-BINDING ROSSMANN-FOLD SUPERFAMILY PROTEIN"/>
    <property type="match status" value="1"/>
</dbReference>
<dbReference type="EMBL" id="CP047020">
    <property type="protein sequence ID" value="QHA08885.1"/>
    <property type="molecule type" value="Genomic_DNA"/>
</dbReference>
<dbReference type="FunFam" id="3.40.50.720:FF:000594">
    <property type="entry name" value="Short-chain oxidoreductase"/>
    <property type="match status" value="1"/>
</dbReference>
<dbReference type="GO" id="GO:0016491">
    <property type="term" value="F:oxidoreductase activity"/>
    <property type="evidence" value="ECO:0007669"/>
    <property type="project" value="UniProtKB-KW"/>
</dbReference>
<comment type="similarity">
    <text evidence="1">Belongs to the short-chain dehydrogenases/reductases (SDR) family.</text>
</comment>
<dbReference type="SUPFAM" id="SSF51735">
    <property type="entry name" value="NAD(P)-binding Rossmann-fold domains"/>
    <property type="match status" value="1"/>
</dbReference>
<evidence type="ECO:0000313" key="5">
    <source>
        <dbReference type="Proteomes" id="UP000436138"/>
    </source>
</evidence>
<gene>
    <name evidence="4" type="ORF">GQF42_41580</name>
</gene>
<evidence type="ECO:0000256" key="1">
    <source>
        <dbReference type="ARBA" id="ARBA00006484"/>
    </source>
</evidence>
<dbReference type="PRINTS" id="PR00081">
    <property type="entry name" value="GDHRDH"/>
</dbReference>
<evidence type="ECO:0000256" key="2">
    <source>
        <dbReference type="ARBA" id="ARBA00023002"/>
    </source>
</evidence>
<reference evidence="4 5" key="1">
    <citation type="submission" date="2019-12" db="EMBL/GenBank/DDBJ databases">
        <title>Streptomyces sp. strain T44 isolated from rhizosphere soil of Broussonetia papyrifera.</title>
        <authorList>
            <person name="Mo P."/>
        </authorList>
    </citation>
    <scope>NUCLEOTIDE SEQUENCE [LARGE SCALE GENOMIC DNA]</scope>
    <source>
        <strain evidence="4 5">T44</strain>
    </source>
</reference>
<dbReference type="PANTHER" id="PTHR24320">
    <property type="entry name" value="RETINOL DEHYDROGENASE"/>
    <property type="match status" value="1"/>
</dbReference>
<organism evidence="4 5">
    <name type="scientific">Streptomyces broussonetiae</name>
    <dbReference type="NCBI Taxonomy" id="2686304"/>
    <lineage>
        <taxon>Bacteria</taxon>
        <taxon>Bacillati</taxon>
        <taxon>Actinomycetota</taxon>
        <taxon>Actinomycetes</taxon>
        <taxon>Kitasatosporales</taxon>
        <taxon>Streptomycetaceae</taxon>
        <taxon>Streptomyces</taxon>
    </lineage>
</organism>
<keyword evidence="2" id="KW-0560">Oxidoreductase</keyword>
<dbReference type="Pfam" id="PF00106">
    <property type="entry name" value="adh_short"/>
    <property type="match status" value="1"/>
</dbReference>
<proteinExistence type="inferred from homology"/>
<dbReference type="Proteomes" id="UP000436138">
    <property type="component" value="Chromosome"/>
</dbReference>